<dbReference type="Proteomes" id="UP000887565">
    <property type="component" value="Unplaced"/>
</dbReference>
<keyword evidence="3" id="KW-1133">Transmembrane helix</keyword>
<name>A0A915JIM9_ROMCU</name>
<keyword evidence="3" id="KW-0472">Membrane</keyword>
<dbReference type="GO" id="GO:0030007">
    <property type="term" value="P:intracellular potassium ion homeostasis"/>
    <property type="evidence" value="ECO:0007669"/>
    <property type="project" value="TreeGrafter"/>
</dbReference>
<dbReference type="GO" id="GO:1990573">
    <property type="term" value="P:potassium ion import across plasma membrane"/>
    <property type="evidence" value="ECO:0007669"/>
    <property type="project" value="TreeGrafter"/>
</dbReference>
<sequence length="62" mass="6964">MKLCPHANDKDAVYFTKFALYLGAVLTAVVVVTGCFQYYQEAKSQKIMDSFKNMVPQVSIVL</sequence>
<dbReference type="Gene3D" id="4.10.6.10">
    <property type="entry name" value="Fusion Protein Of Alpha-na,k-atpase With Glutathione S-transferase, Domain 3"/>
    <property type="match status" value="1"/>
</dbReference>
<dbReference type="GO" id="GO:0006883">
    <property type="term" value="P:intracellular sodium ion homeostasis"/>
    <property type="evidence" value="ECO:0007669"/>
    <property type="project" value="TreeGrafter"/>
</dbReference>
<reference evidence="5" key="1">
    <citation type="submission" date="2022-11" db="UniProtKB">
        <authorList>
            <consortium name="WormBaseParasite"/>
        </authorList>
    </citation>
    <scope>IDENTIFICATION</scope>
</reference>
<dbReference type="WBParaSite" id="nRc.2.0.1.t25973-RA">
    <property type="protein sequence ID" value="nRc.2.0.1.t25973-RA"/>
    <property type="gene ID" value="nRc.2.0.1.g25973"/>
</dbReference>
<dbReference type="GO" id="GO:1902600">
    <property type="term" value="P:proton transmembrane transport"/>
    <property type="evidence" value="ECO:0007669"/>
    <property type="project" value="TreeGrafter"/>
</dbReference>
<evidence type="ECO:0000313" key="4">
    <source>
        <dbReference type="Proteomes" id="UP000887565"/>
    </source>
</evidence>
<dbReference type="GO" id="GO:0005391">
    <property type="term" value="F:P-type sodium:potassium-exchanging transporter activity"/>
    <property type="evidence" value="ECO:0007669"/>
    <property type="project" value="TreeGrafter"/>
</dbReference>
<proteinExistence type="predicted"/>
<organism evidence="4 5">
    <name type="scientific">Romanomermis culicivorax</name>
    <name type="common">Nematode worm</name>
    <dbReference type="NCBI Taxonomy" id="13658"/>
    <lineage>
        <taxon>Eukaryota</taxon>
        <taxon>Metazoa</taxon>
        <taxon>Ecdysozoa</taxon>
        <taxon>Nematoda</taxon>
        <taxon>Enoplea</taxon>
        <taxon>Dorylaimia</taxon>
        <taxon>Mermithida</taxon>
        <taxon>Mermithoidea</taxon>
        <taxon>Mermithidae</taxon>
        <taxon>Romanomermis</taxon>
    </lineage>
</organism>
<evidence type="ECO:0000256" key="1">
    <source>
        <dbReference type="ARBA" id="ARBA00004651"/>
    </source>
</evidence>
<evidence type="ECO:0000256" key="3">
    <source>
        <dbReference type="SAM" id="Phobius"/>
    </source>
</evidence>
<dbReference type="PROSITE" id="PS51257">
    <property type="entry name" value="PROKAR_LIPOPROTEIN"/>
    <property type="match status" value="1"/>
</dbReference>
<protein>
    <submittedName>
        <fullName evidence="5">Uncharacterized protein</fullName>
    </submittedName>
</protein>
<dbReference type="InterPro" id="IPR023298">
    <property type="entry name" value="ATPase_P-typ_TM_dom_sf"/>
</dbReference>
<accession>A0A915JIM9</accession>
<dbReference type="PANTHER" id="PTHR43294:SF21">
    <property type="entry name" value="CATION TRANSPORTING ATPASE"/>
    <property type="match status" value="1"/>
</dbReference>
<evidence type="ECO:0000256" key="2">
    <source>
        <dbReference type="ARBA" id="ARBA00022475"/>
    </source>
</evidence>
<dbReference type="PANTHER" id="PTHR43294">
    <property type="entry name" value="SODIUM/POTASSIUM-TRANSPORTING ATPASE SUBUNIT ALPHA"/>
    <property type="match status" value="1"/>
</dbReference>
<dbReference type="GO" id="GO:0036376">
    <property type="term" value="P:sodium ion export across plasma membrane"/>
    <property type="evidence" value="ECO:0007669"/>
    <property type="project" value="TreeGrafter"/>
</dbReference>
<dbReference type="GO" id="GO:0005886">
    <property type="term" value="C:plasma membrane"/>
    <property type="evidence" value="ECO:0007669"/>
    <property type="project" value="UniProtKB-SubCell"/>
</dbReference>
<feature type="transmembrane region" description="Helical" evidence="3">
    <location>
        <begin position="18"/>
        <end position="39"/>
    </location>
</feature>
<keyword evidence="3" id="KW-0812">Transmembrane</keyword>
<dbReference type="InterPro" id="IPR050510">
    <property type="entry name" value="Cation_transp_ATPase_P-type"/>
</dbReference>
<keyword evidence="4" id="KW-1185">Reference proteome</keyword>
<keyword evidence="2" id="KW-1003">Cell membrane</keyword>
<dbReference type="AlphaFoldDB" id="A0A915JIM9"/>
<evidence type="ECO:0000313" key="5">
    <source>
        <dbReference type="WBParaSite" id="nRc.2.0.1.t25973-RA"/>
    </source>
</evidence>
<comment type="subcellular location">
    <subcellularLocation>
        <location evidence="1">Cell membrane</location>
        <topology evidence="1">Multi-pass membrane protein</topology>
    </subcellularLocation>
</comment>
<dbReference type="SUPFAM" id="SSF81665">
    <property type="entry name" value="Calcium ATPase, transmembrane domain M"/>
    <property type="match status" value="1"/>
</dbReference>